<protein>
    <submittedName>
        <fullName evidence="1">Uncharacterized protein</fullName>
    </submittedName>
</protein>
<reference evidence="1 2" key="1">
    <citation type="journal article" date="2018" name="Science">
        <title>The opium poppy genome and morphinan production.</title>
        <authorList>
            <person name="Guo L."/>
            <person name="Winzer T."/>
            <person name="Yang X."/>
            <person name="Li Y."/>
            <person name="Ning Z."/>
            <person name="He Z."/>
            <person name="Teodor R."/>
            <person name="Lu Y."/>
            <person name="Bowser T.A."/>
            <person name="Graham I.A."/>
            <person name="Ye K."/>
        </authorList>
    </citation>
    <scope>NUCLEOTIDE SEQUENCE [LARGE SCALE GENOMIC DNA]</scope>
    <source>
        <strain evidence="2">cv. HN1</strain>
        <tissue evidence="1">Leaves</tissue>
    </source>
</reference>
<keyword evidence="2" id="KW-1185">Reference proteome</keyword>
<gene>
    <name evidence="1" type="ORF">C5167_050276</name>
</gene>
<evidence type="ECO:0000313" key="1">
    <source>
        <dbReference type="EMBL" id="RZC74796.1"/>
    </source>
</evidence>
<organism evidence="1 2">
    <name type="scientific">Papaver somniferum</name>
    <name type="common">Opium poppy</name>
    <dbReference type="NCBI Taxonomy" id="3469"/>
    <lineage>
        <taxon>Eukaryota</taxon>
        <taxon>Viridiplantae</taxon>
        <taxon>Streptophyta</taxon>
        <taxon>Embryophyta</taxon>
        <taxon>Tracheophyta</taxon>
        <taxon>Spermatophyta</taxon>
        <taxon>Magnoliopsida</taxon>
        <taxon>Ranunculales</taxon>
        <taxon>Papaveraceae</taxon>
        <taxon>Papaveroideae</taxon>
        <taxon>Papaver</taxon>
    </lineage>
</organism>
<name>A0A4Y7KPL2_PAPSO</name>
<proteinExistence type="predicted"/>
<dbReference type="Proteomes" id="UP000316621">
    <property type="component" value="Chromosome 8"/>
</dbReference>
<sequence length="129" mass="14580">MSSPSFSFSFGSKVQGYREGYGRGNGFSVPEIYQSGSSKLTLARRNRATKDSDVVDRVNVARNLDMSLGYQKSFNQYQGQMAIHILELPYRVILHQYQGKNKKANIKGNTKFGIKLEQTEFIDLELSDS</sequence>
<accession>A0A4Y7KPL2</accession>
<evidence type="ECO:0000313" key="2">
    <source>
        <dbReference type="Proteomes" id="UP000316621"/>
    </source>
</evidence>
<dbReference type="EMBL" id="CM010722">
    <property type="protein sequence ID" value="RZC74796.1"/>
    <property type="molecule type" value="Genomic_DNA"/>
</dbReference>
<dbReference type="AlphaFoldDB" id="A0A4Y7KPL2"/>
<dbReference type="Gramene" id="RZC74796">
    <property type="protein sequence ID" value="RZC74796"/>
    <property type="gene ID" value="C5167_050276"/>
</dbReference>